<reference evidence="8" key="1">
    <citation type="submission" date="2020-05" db="UniProtKB">
        <authorList>
            <consortium name="EnsemblMetazoa"/>
        </authorList>
    </citation>
    <scope>IDENTIFICATION</scope>
    <source>
        <strain evidence="8">BB02</strain>
    </source>
</reference>
<evidence type="ECO:0000313" key="9">
    <source>
        <dbReference type="Proteomes" id="UP000076420"/>
    </source>
</evidence>
<dbReference type="InterPro" id="IPR023214">
    <property type="entry name" value="HAD_sf"/>
</dbReference>
<dbReference type="Gene3D" id="3.40.50.1000">
    <property type="entry name" value="HAD superfamily/HAD-like"/>
    <property type="match status" value="1"/>
</dbReference>
<keyword evidence="2" id="KW-0812">Transmembrane</keyword>
<dbReference type="EnsemblMetazoa" id="BGLB031670-RA">
    <property type="protein sequence ID" value="BGLB031670-PA"/>
    <property type="gene ID" value="BGLB031670"/>
</dbReference>
<dbReference type="AlphaFoldDB" id="A0A2C9LJM1"/>
<dbReference type="STRING" id="6526.A0A2C9LJM1"/>
<gene>
    <name evidence="8" type="primary">106074791</name>
</gene>
<dbReference type="Proteomes" id="UP000076420">
    <property type="component" value="Unassembled WGS sequence"/>
</dbReference>
<dbReference type="PANTHER" id="PTHR24092">
    <property type="entry name" value="PROBABLE PHOSPHOLIPID-TRANSPORTING ATPASE"/>
    <property type="match status" value="1"/>
</dbReference>
<dbReference type="SUPFAM" id="SSF56784">
    <property type="entry name" value="HAD-like"/>
    <property type="match status" value="1"/>
</dbReference>
<dbReference type="GO" id="GO:0005524">
    <property type="term" value="F:ATP binding"/>
    <property type="evidence" value="ECO:0007669"/>
    <property type="project" value="UniProtKB-KW"/>
</dbReference>
<dbReference type="PANTHER" id="PTHR24092:SF190">
    <property type="entry name" value="PHOSPHOLIPID-TRANSPORTING ATPASE"/>
    <property type="match status" value="1"/>
</dbReference>
<keyword evidence="6" id="KW-1133">Transmembrane helix</keyword>
<keyword evidence="4" id="KW-0067">ATP-binding</keyword>
<organism evidence="8 9">
    <name type="scientific">Biomphalaria glabrata</name>
    <name type="common">Bloodfluke planorb</name>
    <name type="synonym">Freshwater snail</name>
    <dbReference type="NCBI Taxonomy" id="6526"/>
    <lineage>
        <taxon>Eukaryota</taxon>
        <taxon>Metazoa</taxon>
        <taxon>Spiralia</taxon>
        <taxon>Lophotrochozoa</taxon>
        <taxon>Mollusca</taxon>
        <taxon>Gastropoda</taxon>
        <taxon>Heterobranchia</taxon>
        <taxon>Euthyneura</taxon>
        <taxon>Panpulmonata</taxon>
        <taxon>Hygrophila</taxon>
        <taxon>Lymnaeoidea</taxon>
        <taxon>Planorbidae</taxon>
        <taxon>Biomphalaria</taxon>
    </lineage>
</organism>
<evidence type="ECO:0000256" key="5">
    <source>
        <dbReference type="ARBA" id="ARBA00022967"/>
    </source>
</evidence>
<evidence type="ECO:0000256" key="3">
    <source>
        <dbReference type="ARBA" id="ARBA00022741"/>
    </source>
</evidence>
<proteinExistence type="predicted"/>
<dbReference type="InterPro" id="IPR018303">
    <property type="entry name" value="ATPase_P-typ_P_site"/>
</dbReference>
<accession>A0A2C9LJM1</accession>
<evidence type="ECO:0008006" key="10">
    <source>
        <dbReference type="Google" id="ProtNLM"/>
    </source>
</evidence>
<dbReference type="GO" id="GO:0005802">
    <property type="term" value="C:trans-Golgi network"/>
    <property type="evidence" value="ECO:0007669"/>
    <property type="project" value="TreeGrafter"/>
</dbReference>
<evidence type="ECO:0000256" key="7">
    <source>
        <dbReference type="ARBA" id="ARBA00023136"/>
    </source>
</evidence>
<dbReference type="GO" id="GO:0140326">
    <property type="term" value="F:ATPase-coupled intramembrane lipid transporter activity"/>
    <property type="evidence" value="ECO:0007669"/>
    <property type="project" value="TreeGrafter"/>
</dbReference>
<dbReference type="KEGG" id="bgt:106074791"/>
<dbReference type="InterPro" id="IPR036412">
    <property type="entry name" value="HAD-like_sf"/>
</dbReference>
<evidence type="ECO:0000256" key="6">
    <source>
        <dbReference type="ARBA" id="ARBA00022989"/>
    </source>
</evidence>
<dbReference type="FunFam" id="3.40.50.1000:FF:000001">
    <property type="entry name" value="Phospholipid-transporting ATPase IC"/>
    <property type="match status" value="1"/>
</dbReference>
<evidence type="ECO:0000313" key="8">
    <source>
        <dbReference type="EnsemblMetazoa" id="BGLB031670-PA"/>
    </source>
</evidence>
<dbReference type="InterPro" id="IPR023299">
    <property type="entry name" value="ATPase_P-typ_cyto_dom_N"/>
</dbReference>
<evidence type="ECO:0000256" key="2">
    <source>
        <dbReference type="ARBA" id="ARBA00022692"/>
    </source>
</evidence>
<dbReference type="GO" id="GO:0005886">
    <property type="term" value="C:plasma membrane"/>
    <property type="evidence" value="ECO:0007669"/>
    <property type="project" value="TreeGrafter"/>
</dbReference>
<keyword evidence="7" id="KW-0472">Membrane</keyword>
<protein>
    <recommendedName>
        <fullName evidence="10">P-type ATPase N-terminal domain-containing protein</fullName>
    </recommendedName>
</protein>
<dbReference type="GO" id="GO:0045332">
    <property type="term" value="P:phospholipid translocation"/>
    <property type="evidence" value="ECO:0007669"/>
    <property type="project" value="TreeGrafter"/>
</dbReference>
<evidence type="ECO:0000256" key="4">
    <source>
        <dbReference type="ARBA" id="ARBA00022840"/>
    </source>
</evidence>
<name>A0A2C9LJM1_BIOGL</name>
<dbReference type="GO" id="GO:0007030">
    <property type="term" value="P:Golgi organization"/>
    <property type="evidence" value="ECO:0007669"/>
    <property type="project" value="TreeGrafter"/>
</dbReference>
<dbReference type="VEuPathDB" id="VectorBase:BGLB031670"/>
<dbReference type="Gene3D" id="3.40.1110.10">
    <property type="entry name" value="Calcium-transporting ATPase, cytoplasmic domain N"/>
    <property type="match status" value="1"/>
</dbReference>
<sequence>MYYDKKDTPAKARTTTLNEELGQIEYIFSDKTGTLTQNIMTFNKCSINGRSYGDPVDSEGNALEVTEEEVEGAVKEKVKHDSFV</sequence>
<keyword evidence="3" id="KW-0547">Nucleotide-binding</keyword>
<keyword evidence="5" id="KW-1278">Translocase</keyword>
<evidence type="ECO:0000256" key="1">
    <source>
        <dbReference type="ARBA" id="ARBA00004141"/>
    </source>
</evidence>
<dbReference type="PROSITE" id="PS00154">
    <property type="entry name" value="ATPASE_E1_E2"/>
    <property type="match status" value="1"/>
</dbReference>
<comment type="subcellular location">
    <subcellularLocation>
        <location evidence="1">Membrane</location>
        <topology evidence="1">Multi-pass membrane protein</topology>
    </subcellularLocation>
</comment>